<dbReference type="InterPro" id="IPR022894">
    <property type="entry name" value="Oligoribonuclease"/>
</dbReference>
<sequence>MNNAEIIRSIIFAWADIETGGLDGKLKDGRLGMQVYPILEIAIHLTDADLNIIDGDGFRVVIHHPEEVLQSMDQWSIDQHTKTGLLDEVRQSTITLAEAEQMALAHLKKHNAEPYNKKEKRGTVMAGNSIKLDRNYICCQMPALHEYFHYRQADVSAIALFVREWRPDIEASVQKKYQHLAMEDLRESIMEAKVYKDRLFNKDAVVSKSGSTDVLGSIQFLAEDMNRALLRFDFDAPEYLNDPAIQCLKMDLLNLLDRQVGLANDVTHG</sequence>
<evidence type="ECO:0000256" key="2">
    <source>
        <dbReference type="ARBA" id="ARBA00022801"/>
    </source>
</evidence>
<dbReference type="EMBL" id="KU356480">
    <property type="protein sequence ID" value="ANS55711.1"/>
    <property type="molecule type" value="Genomic_DNA"/>
</dbReference>
<dbReference type="GO" id="GO:0006259">
    <property type="term" value="P:DNA metabolic process"/>
    <property type="evidence" value="ECO:0007669"/>
    <property type="project" value="UniProtKB-ARBA"/>
</dbReference>
<protein>
    <submittedName>
        <fullName evidence="4">Oligoribonuclease</fullName>
    </submittedName>
</protein>
<keyword evidence="4" id="KW-0614">Plasmid</keyword>
<accession>A0A1B1LRM2</accession>
<dbReference type="CDD" id="cd06135">
    <property type="entry name" value="Orn"/>
    <property type="match status" value="1"/>
</dbReference>
<dbReference type="RefSeq" id="WP_017190428.1">
    <property type="nucleotide sequence ID" value="NZ_JAESOU010000019.1"/>
</dbReference>
<geneLocation type="plasmid" evidence="4">
    <name>pVPS92-VEB</name>
</geneLocation>
<dbReference type="InterPro" id="IPR013520">
    <property type="entry name" value="Ribonucl_H"/>
</dbReference>
<organism evidence="4">
    <name type="scientific">Vibrio parahaemolyticus</name>
    <dbReference type="NCBI Taxonomy" id="670"/>
    <lineage>
        <taxon>Bacteria</taxon>
        <taxon>Pseudomonadati</taxon>
        <taxon>Pseudomonadota</taxon>
        <taxon>Gammaproteobacteria</taxon>
        <taxon>Vibrionales</taxon>
        <taxon>Vibrionaceae</taxon>
        <taxon>Vibrio</taxon>
    </lineage>
</organism>
<keyword evidence="3" id="KW-0269">Exonuclease</keyword>
<name>A0A1B1LRM2_VIBPH</name>
<dbReference type="InterPro" id="IPR012337">
    <property type="entry name" value="RNaseH-like_sf"/>
</dbReference>
<dbReference type="NCBIfam" id="NF003765">
    <property type="entry name" value="PRK05359.1"/>
    <property type="match status" value="1"/>
</dbReference>
<dbReference type="Pfam" id="PF00929">
    <property type="entry name" value="RNase_T"/>
    <property type="match status" value="1"/>
</dbReference>
<dbReference type="SUPFAM" id="SSF53098">
    <property type="entry name" value="Ribonuclease H-like"/>
    <property type="match status" value="1"/>
</dbReference>
<evidence type="ECO:0000313" key="4">
    <source>
        <dbReference type="EMBL" id="ANS55711.1"/>
    </source>
</evidence>
<keyword evidence="1" id="KW-0540">Nuclease</keyword>
<proteinExistence type="predicted"/>
<evidence type="ECO:0000256" key="3">
    <source>
        <dbReference type="ARBA" id="ARBA00022839"/>
    </source>
</evidence>
<dbReference type="GO" id="GO:0000175">
    <property type="term" value="F:3'-5'-RNA exonuclease activity"/>
    <property type="evidence" value="ECO:0007669"/>
    <property type="project" value="InterPro"/>
</dbReference>
<dbReference type="InterPro" id="IPR036397">
    <property type="entry name" value="RNaseH_sf"/>
</dbReference>
<reference evidence="4" key="1">
    <citation type="journal article" date="2016" name="Antimicrob. Agents Chemother.">
        <title>Genetic Characterization of a blaVEB-2-carrying plasmid in Vibrio parahaemolyticus.</title>
        <authorList>
            <person name="Li R."/>
            <person name="Ye L."/>
            <person name="Zheng Z."/>
            <person name="Chan E.W."/>
            <person name="Chen S."/>
        </authorList>
    </citation>
    <scope>NUCLEOTIDE SEQUENCE</scope>
    <source>
        <strain evidence="4">VPS92</strain>
        <plasmid evidence="4">pVPS92-VEB</plasmid>
    </source>
</reference>
<evidence type="ECO:0000256" key="1">
    <source>
        <dbReference type="ARBA" id="ARBA00022722"/>
    </source>
</evidence>
<dbReference type="GO" id="GO:0003676">
    <property type="term" value="F:nucleic acid binding"/>
    <property type="evidence" value="ECO:0007669"/>
    <property type="project" value="InterPro"/>
</dbReference>
<dbReference type="AlphaFoldDB" id="A0A1B1LRM2"/>
<keyword evidence="2" id="KW-0378">Hydrolase</keyword>
<dbReference type="Gene3D" id="3.30.420.10">
    <property type="entry name" value="Ribonuclease H-like superfamily/Ribonuclease H"/>
    <property type="match status" value="1"/>
</dbReference>